<name>A0AAC9LFD2_9PSEU</name>
<dbReference type="KEGG" id="acad:UA74_24470"/>
<evidence type="ECO:0000256" key="2">
    <source>
        <dbReference type="SAM" id="Phobius"/>
    </source>
</evidence>
<keyword evidence="2" id="KW-1133">Transmembrane helix</keyword>
<keyword evidence="4" id="KW-1185">Reference proteome</keyword>
<feature type="region of interest" description="Disordered" evidence="1">
    <location>
        <begin position="268"/>
        <end position="292"/>
    </location>
</feature>
<organism evidence="3 4">
    <name type="scientific">Actinoalloteichus fjordicus</name>
    <dbReference type="NCBI Taxonomy" id="1612552"/>
    <lineage>
        <taxon>Bacteria</taxon>
        <taxon>Bacillati</taxon>
        <taxon>Actinomycetota</taxon>
        <taxon>Actinomycetes</taxon>
        <taxon>Pseudonocardiales</taxon>
        <taxon>Pseudonocardiaceae</taxon>
        <taxon>Actinoalloteichus</taxon>
    </lineage>
</organism>
<feature type="transmembrane region" description="Helical" evidence="2">
    <location>
        <begin position="111"/>
        <end position="130"/>
    </location>
</feature>
<accession>A0AAC9LFD2</accession>
<keyword evidence="2" id="KW-0812">Transmembrane</keyword>
<feature type="transmembrane region" description="Helical" evidence="2">
    <location>
        <begin position="86"/>
        <end position="104"/>
    </location>
</feature>
<sequence>MESPLACSPISLQGDERLSMWIMVNRDVDAASVARPISLRNGLSFLLALLGLVGFALLAYQLAGVFTCSSAEWETCIGDTPLSDRAPITVGLFGLLLVGGLLGAGRLRSSILPLGLAVGGAALLSVWWRLPMGDDRPWLAGLAGALLFLGVVLGCVQWGVALRSRRQTADSVSLMRLGTPVAGRIASVQITDDEIKGAPLVVITAEYSGEDGAVRRQTKKRAVPVAHLPRTGDQTVVWYDPEHPDQVEFAHSSEQGPLDDLVDRVLGRRPGLASGSPYLEREETERDLRPRG</sequence>
<feature type="transmembrane region" description="Helical" evidence="2">
    <location>
        <begin position="136"/>
        <end position="156"/>
    </location>
</feature>
<evidence type="ECO:0000313" key="3">
    <source>
        <dbReference type="EMBL" id="APU16908.1"/>
    </source>
</evidence>
<dbReference type="Proteomes" id="UP000185511">
    <property type="component" value="Chromosome"/>
</dbReference>
<proteinExistence type="predicted"/>
<reference evidence="4" key="1">
    <citation type="submission" date="2016-06" db="EMBL/GenBank/DDBJ databases">
        <title>Complete genome sequence of Actinoalloteichus fjordicus DSM 46855 (=ADI127-17), type strain of the new species Actinoalloteichus fjordicus.</title>
        <authorList>
            <person name="Ruckert C."/>
            <person name="Nouioui I."/>
            <person name="Willmese J."/>
            <person name="van Wezel G."/>
            <person name="Klenk H.-P."/>
            <person name="Kalinowski J."/>
            <person name="Zotchev S.B."/>
        </authorList>
    </citation>
    <scope>NUCLEOTIDE SEQUENCE [LARGE SCALE GENOMIC DNA]</scope>
    <source>
        <strain evidence="4">ADI127-7</strain>
    </source>
</reference>
<dbReference type="AlphaFoldDB" id="A0AAC9LFD2"/>
<keyword evidence="2" id="KW-0472">Membrane</keyword>
<feature type="transmembrane region" description="Helical" evidence="2">
    <location>
        <begin position="45"/>
        <end position="66"/>
    </location>
</feature>
<gene>
    <name evidence="3" type="ORF">UA74_24470</name>
</gene>
<evidence type="ECO:0008006" key="5">
    <source>
        <dbReference type="Google" id="ProtNLM"/>
    </source>
</evidence>
<protein>
    <recommendedName>
        <fullName evidence="5">DUF3592 domain-containing protein</fullName>
    </recommendedName>
</protein>
<evidence type="ECO:0000313" key="4">
    <source>
        <dbReference type="Proteomes" id="UP000185511"/>
    </source>
</evidence>
<dbReference type="EMBL" id="CP016076">
    <property type="protein sequence ID" value="APU16908.1"/>
    <property type="molecule type" value="Genomic_DNA"/>
</dbReference>
<evidence type="ECO:0000256" key="1">
    <source>
        <dbReference type="SAM" id="MobiDB-lite"/>
    </source>
</evidence>
<feature type="compositionally biased region" description="Basic and acidic residues" evidence="1">
    <location>
        <begin position="279"/>
        <end position="292"/>
    </location>
</feature>